<evidence type="ECO:0000256" key="9">
    <source>
        <dbReference type="ARBA" id="ARBA00022777"/>
    </source>
</evidence>
<dbReference type="GO" id="GO:0004413">
    <property type="term" value="F:homoserine kinase activity"/>
    <property type="evidence" value="ECO:0007669"/>
    <property type="project" value="UniProtKB-UniRule"/>
</dbReference>
<organism evidence="16 17">
    <name type="scientific">Sanguibacter keddieii (strain ATCC 51767 / DSM 10542 / NCFB 3025 / ST-74)</name>
    <dbReference type="NCBI Taxonomy" id="446469"/>
    <lineage>
        <taxon>Bacteria</taxon>
        <taxon>Bacillati</taxon>
        <taxon>Actinomycetota</taxon>
        <taxon>Actinomycetes</taxon>
        <taxon>Micrococcales</taxon>
        <taxon>Sanguibacteraceae</taxon>
        <taxon>Sanguibacter</taxon>
    </lineage>
</organism>
<comment type="catalytic activity">
    <reaction evidence="11 13">
        <text>L-homoserine + ATP = O-phospho-L-homoserine + ADP + H(+)</text>
        <dbReference type="Rhea" id="RHEA:13985"/>
        <dbReference type="ChEBI" id="CHEBI:15378"/>
        <dbReference type="ChEBI" id="CHEBI:30616"/>
        <dbReference type="ChEBI" id="CHEBI:57476"/>
        <dbReference type="ChEBI" id="CHEBI:57590"/>
        <dbReference type="ChEBI" id="CHEBI:456216"/>
        <dbReference type="EC" id="2.7.1.39"/>
    </reaction>
</comment>
<evidence type="ECO:0000256" key="10">
    <source>
        <dbReference type="ARBA" id="ARBA00022840"/>
    </source>
</evidence>
<name>D1BCU0_SANKS</name>
<dbReference type="GO" id="GO:0009088">
    <property type="term" value="P:threonine biosynthetic process"/>
    <property type="evidence" value="ECO:0007669"/>
    <property type="project" value="UniProtKB-UniRule"/>
</dbReference>
<keyword evidence="7 13" id="KW-0791">Threonine biosynthesis</keyword>
<dbReference type="InterPro" id="IPR014721">
    <property type="entry name" value="Ribsml_uS5_D2-typ_fold_subgr"/>
</dbReference>
<proteinExistence type="inferred from homology"/>
<dbReference type="PANTHER" id="PTHR20861">
    <property type="entry name" value="HOMOSERINE/4-DIPHOSPHOCYTIDYL-2-C-METHYL-D-ERYTHRITOL KINASE"/>
    <property type="match status" value="1"/>
</dbReference>
<evidence type="ECO:0000256" key="12">
    <source>
        <dbReference type="ARBA" id="ARBA00049954"/>
    </source>
</evidence>
<dbReference type="OrthoDB" id="9769912at2"/>
<dbReference type="eggNOG" id="COG0083">
    <property type="taxonomic scope" value="Bacteria"/>
</dbReference>
<evidence type="ECO:0000256" key="7">
    <source>
        <dbReference type="ARBA" id="ARBA00022697"/>
    </source>
</evidence>
<keyword evidence="13" id="KW-0963">Cytoplasm</keyword>
<dbReference type="Proteomes" id="UP000000322">
    <property type="component" value="Chromosome"/>
</dbReference>
<dbReference type="Pfam" id="PF00288">
    <property type="entry name" value="GHMP_kinases_N"/>
    <property type="match status" value="1"/>
</dbReference>
<keyword evidence="10 13" id="KW-0067">ATP-binding</keyword>
<evidence type="ECO:0000259" key="15">
    <source>
        <dbReference type="Pfam" id="PF08544"/>
    </source>
</evidence>
<evidence type="ECO:0000256" key="8">
    <source>
        <dbReference type="ARBA" id="ARBA00022741"/>
    </source>
</evidence>
<dbReference type="GO" id="GO:0005524">
    <property type="term" value="F:ATP binding"/>
    <property type="evidence" value="ECO:0007669"/>
    <property type="project" value="UniProtKB-UniRule"/>
</dbReference>
<evidence type="ECO:0000259" key="14">
    <source>
        <dbReference type="Pfam" id="PF00288"/>
    </source>
</evidence>
<feature type="domain" description="GHMP kinase N-terminal" evidence="14">
    <location>
        <begin position="65"/>
        <end position="148"/>
    </location>
</feature>
<dbReference type="STRING" id="446469.Sked_09890"/>
<evidence type="ECO:0000256" key="13">
    <source>
        <dbReference type="HAMAP-Rule" id="MF_00384"/>
    </source>
</evidence>
<feature type="domain" description="GHMP kinase C-terminal" evidence="15">
    <location>
        <begin position="227"/>
        <end position="283"/>
    </location>
</feature>
<dbReference type="HOGENOM" id="CLU_041243_0_1_11"/>
<dbReference type="InterPro" id="IPR036554">
    <property type="entry name" value="GHMP_kinase_C_sf"/>
</dbReference>
<dbReference type="PIRSF" id="PIRSF000676">
    <property type="entry name" value="Homoser_kin"/>
    <property type="match status" value="1"/>
</dbReference>
<keyword evidence="9 13" id="KW-0418">Kinase</keyword>
<evidence type="ECO:0000256" key="4">
    <source>
        <dbReference type="ARBA" id="ARBA00017858"/>
    </source>
</evidence>
<dbReference type="SUPFAM" id="SSF55060">
    <property type="entry name" value="GHMP Kinase, C-terminal domain"/>
    <property type="match status" value="1"/>
</dbReference>
<protein>
    <recommendedName>
        <fullName evidence="4 13">Homoserine kinase</fullName>
        <shortName evidence="13">HK</shortName>
        <shortName evidence="13">HSK</shortName>
        <ecNumber evidence="3 13">2.7.1.39</ecNumber>
    </recommendedName>
</protein>
<dbReference type="InterPro" id="IPR020568">
    <property type="entry name" value="Ribosomal_Su5_D2-typ_SF"/>
</dbReference>
<evidence type="ECO:0000313" key="16">
    <source>
        <dbReference type="EMBL" id="ACZ20938.1"/>
    </source>
</evidence>
<keyword evidence="6 13" id="KW-0808">Transferase</keyword>
<accession>D1BCU0</accession>
<dbReference type="KEGG" id="ske:Sked_09890"/>
<evidence type="ECO:0000256" key="6">
    <source>
        <dbReference type="ARBA" id="ARBA00022679"/>
    </source>
</evidence>
<dbReference type="EC" id="2.7.1.39" evidence="3 13"/>
<dbReference type="RefSeq" id="WP_012866007.1">
    <property type="nucleotide sequence ID" value="NC_013521.1"/>
</dbReference>
<comment type="function">
    <text evidence="12 13">Catalyzes the ATP-dependent phosphorylation of L-homoserine to L-homoserine phosphate.</text>
</comment>
<evidence type="ECO:0000313" key="17">
    <source>
        <dbReference type="Proteomes" id="UP000000322"/>
    </source>
</evidence>
<dbReference type="HAMAP" id="MF_00384">
    <property type="entry name" value="Homoser_kinase"/>
    <property type="match status" value="1"/>
</dbReference>
<dbReference type="EMBL" id="CP001819">
    <property type="protein sequence ID" value="ACZ20938.1"/>
    <property type="molecule type" value="Genomic_DNA"/>
</dbReference>
<dbReference type="PROSITE" id="PS00627">
    <property type="entry name" value="GHMP_KINASES_ATP"/>
    <property type="match status" value="1"/>
</dbReference>
<evidence type="ECO:0000256" key="5">
    <source>
        <dbReference type="ARBA" id="ARBA00022605"/>
    </source>
</evidence>
<dbReference type="PANTHER" id="PTHR20861:SF1">
    <property type="entry name" value="HOMOSERINE KINASE"/>
    <property type="match status" value="1"/>
</dbReference>
<comment type="pathway">
    <text evidence="1 13">Amino-acid biosynthesis; L-threonine biosynthesis; L-threonine from L-aspartate: step 4/5.</text>
</comment>
<dbReference type="InterPro" id="IPR006204">
    <property type="entry name" value="GHMP_kinase_N_dom"/>
</dbReference>
<dbReference type="SUPFAM" id="SSF54211">
    <property type="entry name" value="Ribosomal protein S5 domain 2-like"/>
    <property type="match status" value="1"/>
</dbReference>
<gene>
    <name evidence="13" type="primary">thrB</name>
    <name evidence="16" type="ordered locus">Sked_09890</name>
</gene>
<keyword evidence="5 13" id="KW-0028">Amino-acid biosynthesis</keyword>
<dbReference type="InterPro" id="IPR006203">
    <property type="entry name" value="GHMP_knse_ATP-bd_CS"/>
</dbReference>
<evidence type="ECO:0000256" key="2">
    <source>
        <dbReference type="ARBA" id="ARBA00007370"/>
    </source>
</evidence>
<reference evidence="16 17" key="1">
    <citation type="journal article" date="2009" name="Stand. Genomic Sci.">
        <title>Complete genome sequence of Sanguibacter keddieii type strain (ST-74).</title>
        <authorList>
            <person name="Ivanova N."/>
            <person name="Sikorski J."/>
            <person name="Sims D."/>
            <person name="Brettin T."/>
            <person name="Detter J.C."/>
            <person name="Han C."/>
            <person name="Lapidus A."/>
            <person name="Copeland A."/>
            <person name="Glavina Del Rio T."/>
            <person name="Nolan M."/>
            <person name="Chen F."/>
            <person name="Lucas S."/>
            <person name="Tice H."/>
            <person name="Cheng J.F."/>
            <person name="Bruce D."/>
            <person name="Goodwin L."/>
            <person name="Pitluck S."/>
            <person name="Pati A."/>
            <person name="Mavromatis K."/>
            <person name="Chen A."/>
            <person name="Palaniappan K."/>
            <person name="D'haeseleer P."/>
            <person name="Chain P."/>
            <person name="Bristow J."/>
            <person name="Eisen J.A."/>
            <person name="Markowitz V."/>
            <person name="Hugenholtz P."/>
            <person name="Goker M."/>
            <person name="Pukall R."/>
            <person name="Klenk H.P."/>
            <person name="Kyrpides N.C."/>
        </authorList>
    </citation>
    <scope>NUCLEOTIDE SEQUENCE [LARGE SCALE GENOMIC DNA]</scope>
    <source>
        <strain evidence="17">ATCC 51767 / DSM 10542 / NCFB 3025 / ST-74</strain>
    </source>
</reference>
<sequence length="315" mass="32747">MRLGADHVRVRVPATSANLGPGFDSLGLALGHHDELEVRTLGTDEVRVDVVGEGAGEVPSDERHLVVTALRRGLDHVGAPRTGLHLSCTNRIPHGRGMGSSAAAVVSGLLAARGLVEDPESLDDATVLALATELEGHPDNAAPAVYGGATVAWTSTTATTSTTAAGVPRAARLVVHPDVETTVVVPVVRLATKTARGVLPAAVPHGDAAFTAGRAALLVHALSSDPTLLLDATEDRLHQGYRSSVMPSTWDLVQRLRDRGEAATVSGAGPTVLVTGRRQDRARLSAVLDELLDGTSGWAVLRPEIDRTGAVVERL</sequence>
<dbReference type="InterPro" id="IPR000870">
    <property type="entry name" value="Homoserine_kinase"/>
</dbReference>
<keyword evidence="8 13" id="KW-0547">Nucleotide-binding</keyword>
<comment type="subcellular location">
    <subcellularLocation>
        <location evidence="13">Cytoplasm</location>
    </subcellularLocation>
</comment>
<dbReference type="Gene3D" id="3.30.70.890">
    <property type="entry name" value="GHMP kinase, C-terminal domain"/>
    <property type="match status" value="1"/>
</dbReference>
<keyword evidence="17" id="KW-1185">Reference proteome</keyword>
<comment type="similarity">
    <text evidence="2 13">Belongs to the GHMP kinase family. Homoserine kinase subfamily.</text>
</comment>
<evidence type="ECO:0000256" key="11">
    <source>
        <dbReference type="ARBA" id="ARBA00049375"/>
    </source>
</evidence>
<dbReference type="UniPathway" id="UPA00050">
    <property type="reaction ID" value="UER00064"/>
</dbReference>
<dbReference type="AlphaFoldDB" id="D1BCU0"/>
<dbReference type="PRINTS" id="PR00958">
    <property type="entry name" value="HOMSERKINASE"/>
</dbReference>
<dbReference type="Pfam" id="PF08544">
    <property type="entry name" value="GHMP_kinases_C"/>
    <property type="match status" value="1"/>
</dbReference>
<evidence type="ECO:0000256" key="3">
    <source>
        <dbReference type="ARBA" id="ARBA00012078"/>
    </source>
</evidence>
<evidence type="ECO:0000256" key="1">
    <source>
        <dbReference type="ARBA" id="ARBA00005015"/>
    </source>
</evidence>
<feature type="binding site" evidence="13">
    <location>
        <begin position="93"/>
        <end position="103"/>
    </location>
    <ligand>
        <name>ATP</name>
        <dbReference type="ChEBI" id="CHEBI:30616"/>
    </ligand>
</feature>
<dbReference type="Gene3D" id="3.30.230.10">
    <property type="match status" value="1"/>
</dbReference>
<dbReference type="GO" id="GO:0005737">
    <property type="term" value="C:cytoplasm"/>
    <property type="evidence" value="ECO:0007669"/>
    <property type="project" value="UniProtKB-SubCell"/>
</dbReference>
<dbReference type="NCBIfam" id="TIGR00191">
    <property type="entry name" value="thrB"/>
    <property type="match status" value="1"/>
</dbReference>
<dbReference type="InterPro" id="IPR013750">
    <property type="entry name" value="GHMP_kinase_C_dom"/>
</dbReference>